<evidence type="ECO:0000313" key="4">
    <source>
        <dbReference type="Proteomes" id="UP001144471"/>
    </source>
</evidence>
<evidence type="ECO:0000256" key="1">
    <source>
        <dbReference type="SAM" id="MobiDB-lite"/>
    </source>
</evidence>
<dbReference type="Proteomes" id="UP001144471">
    <property type="component" value="Unassembled WGS sequence"/>
</dbReference>
<keyword evidence="4" id="KW-1185">Reference proteome</keyword>
<evidence type="ECO:0000313" key="3">
    <source>
        <dbReference type="EMBL" id="GLI56948.1"/>
    </source>
</evidence>
<name>A0A9W6GKU1_9FUSO</name>
<dbReference type="Pfam" id="PF00578">
    <property type="entry name" value="AhpC-TSA"/>
    <property type="match status" value="1"/>
</dbReference>
<dbReference type="GO" id="GO:0016209">
    <property type="term" value="F:antioxidant activity"/>
    <property type="evidence" value="ECO:0007669"/>
    <property type="project" value="InterPro"/>
</dbReference>
<sequence length="118" mass="13045">MQDEIEELGGKLISVSPEKPDKHKTEEAKDAQSIIASDIDNVFAKELGLVFSLSEELNKIYLDLGIDLADSNGNTEAELPMPATIITDKSGVVKHVFAKADHTQRMEPDEILEILKRI</sequence>
<comment type="caution">
    <text evidence="3">The sequence shown here is derived from an EMBL/GenBank/DDBJ whole genome shotgun (WGS) entry which is preliminary data.</text>
</comment>
<dbReference type="GO" id="GO:0016491">
    <property type="term" value="F:oxidoreductase activity"/>
    <property type="evidence" value="ECO:0007669"/>
    <property type="project" value="InterPro"/>
</dbReference>
<feature type="region of interest" description="Disordered" evidence="1">
    <location>
        <begin position="1"/>
        <end position="30"/>
    </location>
</feature>
<dbReference type="SUPFAM" id="SSF52833">
    <property type="entry name" value="Thioredoxin-like"/>
    <property type="match status" value="1"/>
</dbReference>
<organism evidence="3 4">
    <name type="scientific">Propionigenium maris DSM 9537</name>
    <dbReference type="NCBI Taxonomy" id="1123000"/>
    <lineage>
        <taxon>Bacteria</taxon>
        <taxon>Fusobacteriati</taxon>
        <taxon>Fusobacteriota</taxon>
        <taxon>Fusobacteriia</taxon>
        <taxon>Fusobacteriales</taxon>
        <taxon>Fusobacteriaceae</taxon>
        <taxon>Propionigenium</taxon>
    </lineage>
</organism>
<dbReference type="InterPro" id="IPR000866">
    <property type="entry name" value="AhpC/TSA"/>
</dbReference>
<gene>
    <name evidence="3" type="ORF">PM10SUCC1_24620</name>
</gene>
<dbReference type="Gene3D" id="3.40.30.10">
    <property type="entry name" value="Glutaredoxin"/>
    <property type="match status" value="1"/>
</dbReference>
<dbReference type="AlphaFoldDB" id="A0A9W6GKU1"/>
<evidence type="ECO:0000259" key="2">
    <source>
        <dbReference type="Pfam" id="PF00578"/>
    </source>
</evidence>
<dbReference type="EMBL" id="BSDY01000011">
    <property type="protein sequence ID" value="GLI56948.1"/>
    <property type="molecule type" value="Genomic_DNA"/>
</dbReference>
<feature type="compositionally biased region" description="Basic and acidic residues" evidence="1">
    <location>
        <begin position="18"/>
        <end position="30"/>
    </location>
</feature>
<accession>A0A9W6GKU1</accession>
<proteinExistence type="predicted"/>
<dbReference type="InterPro" id="IPR036249">
    <property type="entry name" value="Thioredoxin-like_sf"/>
</dbReference>
<feature type="domain" description="Alkyl hydroperoxide reductase subunit C/ Thiol specific antioxidant" evidence="2">
    <location>
        <begin position="3"/>
        <end position="95"/>
    </location>
</feature>
<protein>
    <recommendedName>
        <fullName evidence="2">Alkyl hydroperoxide reductase subunit C/ Thiol specific antioxidant domain-containing protein</fullName>
    </recommendedName>
</protein>
<reference evidence="3" key="1">
    <citation type="submission" date="2022-12" db="EMBL/GenBank/DDBJ databases">
        <title>Reference genome sequencing for broad-spectrum identification of bacterial and archaeal isolates by mass spectrometry.</title>
        <authorList>
            <person name="Sekiguchi Y."/>
            <person name="Tourlousse D.M."/>
        </authorList>
    </citation>
    <scope>NUCLEOTIDE SEQUENCE</scope>
    <source>
        <strain evidence="3">10succ1</strain>
    </source>
</reference>